<evidence type="ECO:0000313" key="2">
    <source>
        <dbReference type="Proteomes" id="UP001470230"/>
    </source>
</evidence>
<dbReference type="InterPro" id="IPR026906">
    <property type="entry name" value="LRR_5"/>
</dbReference>
<dbReference type="Pfam" id="PF13306">
    <property type="entry name" value="LRR_5"/>
    <property type="match status" value="4"/>
</dbReference>
<protein>
    <recommendedName>
        <fullName evidence="3">Surface antigen BspA-like</fullName>
    </recommendedName>
</protein>
<dbReference type="Gene3D" id="3.80.10.10">
    <property type="entry name" value="Ribonuclease Inhibitor"/>
    <property type="match status" value="5"/>
</dbReference>
<keyword evidence="2" id="KW-1185">Reference proteome</keyword>
<evidence type="ECO:0000313" key="1">
    <source>
        <dbReference type="EMBL" id="KAK8878419.1"/>
    </source>
</evidence>
<dbReference type="PANTHER" id="PTHR45661:SF3">
    <property type="entry name" value="IG-LIKE DOMAIN-CONTAINING PROTEIN"/>
    <property type="match status" value="1"/>
</dbReference>
<sequence length="989" mass="114905">MYEFILESKVFTIRSDNPLLKLINSKIYNDLMQNKQYIVRSKVNEIIFQSFINNLDKESFSDICFDNLDQYEMLCNEFKYKENVIILLKKQPNYIKNQNLRNIKEDAFKKHSKIIKEYQNIIHTLFRDNKIDSFMDFLEIKNDLLDACNHHNLSKVELLTRKKILHKNGLIFALNQNDKTAGVFRNFYAKGDVLIPNSIKHNNQKYIVTTIHEESFHKSRIKTVIFNKKSQLQVIEKNAFCESSIETITIPSHVIQIGEKAFFECRNLRSVLFSEQSEIKTIGKYAFSKSTILENISLPSSVKELEEGWFYDTHDKLKITILPSKNHVISYYDGEFIIGKYHNLNAILFAKRNIKAISIPSFIHIIAPYAFYKCTKLAKFSFSKNSSLIKIGKYAFSYTSIEKITIPSSVKEIDDYAFHYCKKLKTIDFKNDSQLKTIGKNIIAYSSIKFLSIPSSIEKLDDLWIEDSPKKFKIQILQNNVFNLFLYENYLLLGKTNILNNAFDVLLFLQRNIEYVVIPSFITKISSYAFKNCHKLKNIEFLPNSQLISIESEAFANSLLEQITIPSHTKRIGYLSFYNCKHLKQIIFEKESELESIGKRAFDSSSIESISIPSSVVLIDLLAFQGCKNLKKLDFSSNMKSITISSDAFLDTFIDCITFSPQITEVLLFVFNFIKQIKNARFETYSNSNMITIKIFPDQLYYYSYGRPKCDIIKKQWISMICFIDQIKKHSIQNTCISLIDQKFIVQKSNYKNNDFDVLVSVHPDDSEFTIPSFIERIDFIYFYYIEKFKKINFPNNSKLQKIDDKAFMYSKIEEITIPLHVTTIGNCAFEYCGNLKKIVFSKGCKLEIIGNYAFSESSLVSVYFPKSVSKIQYSAFSNCKNLKNLFFPENSELKLIESHAFYGTAIENIQIPSKVTTIGSCCFNNNFGSNLKTIEFLGSNMTINENCFHKEMYMISFPNAQKIIFHKSIFSDDFSLFVSPKCIFVFDD</sequence>
<dbReference type="SUPFAM" id="SSF52058">
    <property type="entry name" value="L domain-like"/>
    <property type="match status" value="2"/>
</dbReference>
<accession>A0ABR2JKI8</accession>
<comment type="caution">
    <text evidence="1">The sequence shown here is derived from an EMBL/GenBank/DDBJ whole genome shotgun (WGS) entry which is preliminary data.</text>
</comment>
<organism evidence="1 2">
    <name type="scientific">Tritrichomonas musculus</name>
    <dbReference type="NCBI Taxonomy" id="1915356"/>
    <lineage>
        <taxon>Eukaryota</taxon>
        <taxon>Metamonada</taxon>
        <taxon>Parabasalia</taxon>
        <taxon>Tritrichomonadida</taxon>
        <taxon>Tritrichomonadidae</taxon>
        <taxon>Tritrichomonas</taxon>
    </lineage>
</organism>
<reference evidence="1 2" key="1">
    <citation type="submission" date="2024-04" db="EMBL/GenBank/DDBJ databases">
        <title>Tritrichomonas musculus Genome.</title>
        <authorList>
            <person name="Alves-Ferreira E."/>
            <person name="Grigg M."/>
            <person name="Lorenzi H."/>
            <person name="Galac M."/>
        </authorList>
    </citation>
    <scope>NUCLEOTIDE SEQUENCE [LARGE SCALE GENOMIC DNA]</scope>
    <source>
        <strain evidence="1 2">EAF2021</strain>
    </source>
</reference>
<dbReference type="InterPro" id="IPR053139">
    <property type="entry name" value="Surface_bspA-like"/>
</dbReference>
<dbReference type="InterPro" id="IPR032675">
    <property type="entry name" value="LRR_dom_sf"/>
</dbReference>
<proteinExistence type="predicted"/>
<dbReference type="EMBL" id="JAPFFF010000011">
    <property type="protein sequence ID" value="KAK8878419.1"/>
    <property type="molecule type" value="Genomic_DNA"/>
</dbReference>
<gene>
    <name evidence="1" type="ORF">M9Y10_005192</name>
</gene>
<name>A0ABR2JKI8_9EUKA</name>
<dbReference type="PANTHER" id="PTHR45661">
    <property type="entry name" value="SURFACE ANTIGEN"/>
    <property type="match status" value="1"/>
</dbReference>
<evidence type="ECO:0008006" key="3">
    <source>
        <dbReference type="Google" id="ProtNLM"/>
    </source>
</evidence>
<dbReference type="Proteomes" id="UP001470230">
    <property type="component" value="Unassembled WGS sequence"/>
</dbReference>